<evidence type="ECO:0000313" key="2">
    <source>
        <dbReference type="Proteomes" id="UP000623681"/>
    </source>
</evidence>
<protein>
    <submittedName>
        <fullName evidence="1">Antitoxin VbhA family protein</fullName>
    </submittedName>
</protein>
<dbReference type="Gene3D" id="1.10.8.1050">
    <property type="entry name" value="Antitoxin VbhA-like"/>
    <property type="match status" value="1"/>
</dbReference>
<dbReference type="CDD" id="cd11586">
    <property type="entry name" value="VbhA_like"/>
    <property type="match status" value="1"/>
</dbReference>
<comment type="caution">
    <text evidence="1">The sequence shown here is derived from an EMBL/GenBank/DDBJ whole genome shotgun (WGS) entry which is preliminary data.</text>
</comment>
<accession>A0A937FD90</accession>
<name>A0A937FD90_9CLOT</name>
<evidence type="ECO:0000313" key="1">
    <source>
        <dbReference type="EMBL" id="MBL4930670.1"/>
    </source>
</evidence>
<reference evidence="1" key="1">
    <citation type="submission" date="2021-01" db="EMBL/GenBank/DDBJ databases">
        <title>Genome public.</title>
        <authorList>
            <person name="Liu C."/>
            <person name="Sun Q."/>
        </authorList>
    </citation>
    <scope>NUCLEOTIDE SEQUENCE</scope>
    <source>
        <strain evidence="1">YIM B02565</strain>
    </source>
</reference>
<dbReference type="EMBL" id="JAESWA010000013">
    <property type="protein sequence ID" value="MBL4930670.1"/>
    <property type="molecule type" value="Genomic_DNA"/>
</dbReference>
<keyword evidence="2" id="KW-1185">Reference proteome</keyword>
<proteinExistence type="predicted"/>
<dbReference type="InterPro" id="IPR043038">
    <property type="entry name" value="VbhA_sf"/>
</dbReference>
<dbReference type="Proteomes" id="UP000623681">
    <property type="component" value="Unassembled WGS sequence"/>
</dbReference>
<sequence>MVKELSDERIEEILKNSRASVEMENLTPSIESEEVTKKCLRGEISNDEAKKQILKLHSIGTKAFID</sequence>
<organism evidence="1 2">
    <name type="scientific">Clostridium paridis</name>
    <dbReference type="NCBI Taxonomy" id="2803863"/>
    <lineage>
        <taxon>Bacteria</taxon>
        <taxon>Bacillati</taxon>
        <taxon>Bacillota</taxon>
        <taxon>Clostridia</taxon>
        <taxon>Eubacteriales</taxon>
        <taxon>Clostridiaceae</taxon>
        <taxon>Clostridium</taxon>
    </lineage>
</organism>
<dbReference type="RefSeq" id="WP_202766055.1">
    <property type="nucleotide sequence ID" value="NZ_JAESWA010000013.1"/>
</dbReference>
<gene>
    <name evidence="1" type="ORF">JK634_02535</name>
</gene>
<dbReference type="InterPro" id="IPR033788">
    <property type="entry name" value="VbhA-like"/>
</dbReference>
<dbReference type="AlphaFoldDB" id="A0A937FD90"/>